<dbReference type="AlphaFoldDB" id="A0A9N9MJZ1"/>
<evidence type="ECO:0000256" key="2">
    <source>
        <dbReference type="SAM" id="MobiDB-lite"/>
    </source>
</evidence>
<organism evidence="3 4">
    <name type="scientific">Ceutorhynchus assimilis</name>
    <name type="common">cabbage seed weevil</name>
    <dbReference type="NCBI Taxonomy" id="467358"/>
    <lineage>
        <taxon>Eukaryota</taxon>
        <taxon>Metazoa</taxon>
        <taxon>Ecdysozoa</taxon>
        <taxon>Arthropoda</taxon>
        <taxon>Hexapoda</taxon>
        <taxon>Insecta</taxon>
        <taxon>Pterygota</taxon>
        <taxon>Neoptera</taxon>
        <taxon>Endopterygota</taxon>
        <taxon>Coleoptera</taxon>
        <taxon>Polyphaga</taxon>
        <taxon>Cucujiformia</taxon>
        <taxon>Curculionidae</taxon>
        <taxon>Ceutorhynchinae</taxon>
        <taxon>Ceutorhynchus</taxon>
    </lineage>
</organism>
<evidence type="ECO:0000256" key="1">
    <source>
        <dbReference type="SAM" id="Coils"/>
    </source>
</evidence>
<sequence>MDVLKKRQRFTDHDDLVLLREVLGLNPFEDSALWLTIQEHICSMTGKTFNIRTLRCHLELLIKLWLDHYKTLKDKSGIEVTETEKNILCHNIYDIMKECKQEKRKKTPAAGNKRMGIEARKQWTASLQKPQELQEEAHVGSADLVLEDHVVVDDHSYTNVQGEEIIIEFADLDEKTSDNTVLTDVSNVLGGISESNNEAGSSKTPTSHNAPTNKTNFEASTSKSKVFGAVRSRKRKITAQKQGLEYLHQYDKQQAEMKKRELDIAERKLLIEERKMDLEEKQFLLMEFKLKKKLELQEKQMTFEADERKSLKAIIEKQDTQIQFLLNKLTQT</sequence>
<name>A0A9N9MJZ1_9CUCU</name>
<evidence type="ECO:0000313" key="3">
    <source>
        <dbReference type="EMBL" id="CAG9765776.1"/>
    </source>
</evidence>
<dbReference type="OrthoDB" id="72637at2759"/>
<dbReference type="PANTHER" id="PTHR37558:SF1">
    <property type="entry name" value="HTH CENPB-TYPE DOMAIN-CONTAINING PROTEIN"/>
    <property type="match status" value="1"/>
</dbReference>
<feature type="region of interest" description="Disordered" evidence="2">
    <location>
        <begin position="192"/>
        <end position="221"/>
    </location>
</feature>
<feature type="coiled-coil region" evidence="1">
    <location>
        <begin position="255"/>
        <end position="282"/>
    </location>
</feature>
<keyword evidence="4" id="KW-1185">Reference proteome</keyword>
<evidence type="ECO:0000313" key="4">
    <source>
        <dbReference type="Proteomes" id="UP001152799"/>
    </source>
</evidence>
<gene>
    <name evidence="3" type="ORF">CEUTPL_LOCUS6379</name>
</gene>
<dbReference type="Proteomes" id="UP001152799">
    <property type="component" value="Chromosome 3"/>
</dbReference>
<dbReference type="PANTHER" id="PTHR37558">
    <property type="entry name" value="HTH CENPB-TYPE DOMAIN-CONTAINING PROTEIN"/>
    <property type="match status" value="1"/>
</dbReference>
<accession>A0A9N9MJZ1</accession>
<reference evidence="3" key="1">
    <citation type="submission" date="2022-01" db="EMBL/GenBank/DDBJ databases">
        <authorList>
            <person name="King R."/>
        </authorList>
    </citation>
    <scope>NUCLEOTIDE SEQUENCE</scope>
</reference>
<feature type="compositionally biased region" description="Polar residues" evidence="2">
    <location>
        <begin position="193"/>
        <end position="221"/>
    </location>
</feature>
<keyword evidence="1" id="KW-0175">Coiled coil</keyword>
<protein>
    <submittedName>
        <fullName evidence="3">Uncharacterized protein</fullName>
    </submittedName>
</protein>
<dbReference type="EMBL" id="OU892279">
    <property type="protein sequence ID" value="CAG9765776.1"/>
    <property type="molecule type" value="Genomic_DNA"/>
</dbReference>
<proteinExistence type="predicted"/>